<dbReference type="InterPro" id="IPR019734">
    <property type="entry name" value="TPR_rpt"/>
</dbReference>
<protein>
    <recommendedName>
        <fullName evidence="6">Tetratricopeptide repeat protein 37</fullName>
    </recommendedName>
</protein>
<feature type="repeat" description="TPR" evidence="3">
    <location>
        <begin position="583"/>
        <end position="616"/>
    </location>
</feature>
<evidence type="ECO:0008006" key="6">
    <source>
        <dbReference type="Google" id="ProtNLM"/>
    </source>
</evidence>
<dbReference type="SMART" id="SM00028">
    <property type="entry name" value="TPR"/>
    <property type="match status" value="13"/>
</dbReference>
<feature type="repeat" description="TPR" evidence="3">
    <location>
        <begin position="549"/>
        <end position="582"/>
    </location>
</feature>
<dbReference type="GO" id="GO:0006401">
    <property type="term" value="P:RNA catabolic process"/>
    <property type="evidence" value="ECO:0007669"/>
    <property type="project" value="InterPro"/>
</dbReference>
<proteinExistence type="predicted"/>
<dbReference type="GO" id="GO:0055087">
    <property type="term" value="C:Ski complex"/>
    <property type="evidence" value="ECO:0007669"/>
    <property type="project" value="InterPro"/>
</dbReference>
<comment type="caution">
    <text evidence="4">The sequence shown here is derived from an EMBL/GenBank/DDBJ whole genome shotgun (WGS) entry which is preliminary data.</text>
</comment>
<dbReference type="InterPro" id="IPR011990">
    <property type="entry name" value="TPR-like_helical_dom_sf"/>
</dbReference>
<feature type="repeat" description="TPR" evidence="3">
    <location>
        <begin position="40"/>
        <end position="73"/>
    </location>
</feature>
<name>A0AAN7QMW9_9COLE</name>
<accession>A0AAN7QMW9</accession>
<feature type="repeat" description="TPR" evidence="3">
    <location>
        <begin position="479"/>
        <end position="512"/>
    </location>
</feature>
<dbReference type="PANTHER" id="PTHR15704:SF7">
    <property type="entry name" value="SUPERKILLER COMPLEX PROTEIN 3"/>
    <property type="match status" value="1"/>
</dbReference>
<dbReference type="Proteomes" id="UP001353858">
    <property type="component" value="Unassembled WGS sequence"/>
</dbReference>
<dbReference type="SUPFAM" id="SSF48452">
    <property type="entry name" value="TPR-like"/>
    <property type="match status" value="4"/>
</dbReference>
<feature type="repeat" description="TPR" evidence="3">
    <location>
        <begin position="845"/>
        <end position="878"/>
    </location>
</feature>
<dbReference type="PROSITE" id="PS50005">
    <property type="entry name" value="TPR"/>
    <property type="match status" value="5"/>
</dbReference>
<keyword evidence="5" id="KW-1185">Reference proteome</keyword>
<dbReference type="Gene3D" id="1.25.40.10">
    <property type="entry name" value="Tetratricopeptide repeat domain"/>
    <property type="match status" value="6"/>
</dbReference>
<dbReference type="InterPro" id="IPR039226">
    <property type="entry name" value="Ski3/TTC37"/>
</dbReference>
<evidence type="ECO:0000256" key="3">
    <source>
        <dbReference type="PROSITE-ProRule" id="PRU00339"/>
    </source>
</evidence>
<evidence type="ECO:0000313" key="5">
    <source>
        <dbReference type="Proteomes" id="UP001353858"/>
    </source>
</evidence>
<dbReference type="Pfam" id="PF13181">
    <property type="entry name" value="TPR_8"/>
    <property type="match status" value="1"/>
</dbReference>
<reference evidence="5" key="1">
    <citation type="submission" date="2023-01" db="EMBL/GenBank/DDBJ databases">
        <title>Key to firefly adult light organ development and bioluminescence: homeobox transcription factors regulate luciferase expression and transportation to peroxisome.</title>
        <authorList>
            <person name="Fu X."/>
        </authorList>
    </citation>
    <scope>NUCLEOTIDE SEQUENCE [LARGE SCALE GENOMIC DNA]</scope>
</reference>
<sequence length="1299" mass="148915">MSSKELKTLLKDAREAINKKDFQLSLAICKKILNEDRENYMAFVFLGVSLQEIGMNDKVAPTFKKAIQISPNNILAWNGLANFYEKLRNEEALIELISIYSSLLNIETDDKKLCEICEKLRSLPISEDNFLNTVEALWKIIQTENISKSTLSIACVSLASILLKVNLYPNNVLDMFEKSLCIIVSDENLATRQYYTEYLKILYRKKSYTDLFKFGEKMFELYSTDLSSIKWMCRVYSELYVEQDGSVYDKKVQIERYCDILSRLDDDSSIGLLTKAVLYYENNKVVDAIEVLKNVTSSKSSLVHAWMVLALCYLKLHLFNYAGEVILKLKKLLDDTVNDNLQKRLNDLLLEILSRCSEDEYLQEGVNLCLEEITNFSCKTSAYVALIRCYINLDKYTEANQYLYKLEALGTDPYLFILLRAQLLHRQKQLNEALELLEKNINESSEWWLEIGTLYWGLQKFEKSLVPFLKGAKLDPYCYLCFLYLGDYYYKFNDLDKARRCYEKVCGINPKCIEAVTALSKIYRAQKNWDANVTILQNLTNGVLNSDNKWAWLQLGLNFLEQEDYSNATDTLRFVVRANPTDSHCWESLADAYMSRGAYTSALKCYQKAIEIVPNSLYALLQIGNIKKALGDFSEACKDYQTILCSNKSYIPALKGLAETFICQARQYKKNQRLGIARDVAENALHQTIFAIQERNDLSCLWKLAGDSCSIVARLPDKYCCMLVPQAFLEGHFVEGNVVLEREQLFILAERCYYKSVFMMQDNSMLWYDLAACYLSHAESTSDNKKSEGIYTKAANIVEHCVSLHPTYWQHWNLMGVIYFNRENRDYALAQHAFIKAVTVDNNSAMAWCNLGTLYFVLGHAKLANEAYSQAQRADPNYVNSWIGQALIAESMGIEDAMDLFRHSTLLGVHQQGAIGYGYWVCRTLLEMAPYTKLYSIHNMHAIPVASDALTWYTDENPDDSCGWNMLGLLRERMGLKSDALVAFKNALRTCSNQNRDQIIINYGRILFKLEKYKQAISMFQDVEEATFNSGSGLALSLFKDEQYEESYEKYEQALHWLTDEEAHQSDLFVALASIVYMFQGPDSAKTLLFQSTSLNPPSPYGFYATLSLGLLHSDRNLAKLVLKELYQLQDISQCRSHYATLICHTYFLEGEHKKAIREVTKLIHRYPDDSSLWLILSMLLIRSYKERPQAIHAAVRCANLAVTLGRTNIEVTKMLCIVSLASFIAGDFDQALISAQKAIHCYPDAAECWVMFIASLKSIKKKDVDSRNNAYLSLLENHTIRNVILSTSLRQWLESVVN</sequence>
<evidence type="ECO:0000256" key="1">
    <source>
        <dbReference type="ARBA" id="ARBA00022737"/>
    </source>
</evidence>
<keyword evidence="1" id="KW-0677">Repeat</keyword>
<organism evidence="4 5">
    <name type="scientific">Aquatica leii</name>
    <dbReference type="NCBI Taxonomy" id="1421715"/>
    <lineage>
        <taxon>Eukaryota</taxon>
        <taxon>Metazoa</taxon>
        <taxon>Ecdysozoa</taxon>
        <taxon>Arthropoda</taxon>
        <taxon>Hexapoda</taxon>
        <taxon>Insecta</taxon>
        <taxon>Pterygota</taxon>
        <taxon>Neoptera</taxon>
        <taxon>Endopterygota</taxon>
        <taxon>Coleoptera</taxon>
        <taxon>Polyphaga</taxon>
        <taxon>Elateriformia</taxon>
        <taxon>Elateroidea</taxon>
        <taxon>Lampyridae</taxon>
        <taxon>Luciolinae</taxon>
        <taxon>Aquatica</taxon>
    </lineage>
</organism>
<dbReference type="Pfam" id="PF13432">
    <property type="entry name" value="TPR_16"/>
    <property type="match status" value="1"/>
</dbReference>
<gene>
    <name evidence="4" type="ORF">RN001_001484</name>
</gene>
<evidence type="ECO:0000256" key="2">
    <source>
        <dbReference type="ARBA" id="ARBA00022803"/>
    </source>
</evidence>
<keyword evidence="2 3" id="KW-0802">TPR repeat</keyword>
<dbReference type="Pfam" id="PF13414">
    <property type="entry name" value="TPR_11"/>
    <property type="match status" value="1"/>
</dbReference>
<evidence type="ECO:0000313" key="4">
    <source>
        <dbReference type="EMBL" id="KAK4885213.1"/>
    </source>
</evidence>
<dbReference type="PANTHER" id="PTHR15704">
    <property type="entry name" value="SUPERKILLER 3 PROTEIN-RELATED"/>
    <property type="match status" value="1"/>
</dbReference>
<dbReference type="EMBL" id="JARPUR010000001">
    <property type="protein sequence ID" value="KAK4885213.1"/>
    <property type="molecule type" value="Genomic_DNA"/>
</dbReference>